<dbReference type="Proteomes" id="UP000236151">
    <property type="component" value="Unassembled WGS sequence"/>
</dbReference>
<comment type="caution">
    <text evidence="1">The sequence shown here is derived from an EMBL/GenBank/DDBJ whole genome shotgun (WGS) entry which is preliminary data.</text>
</comment>
<organism evidence="1 2">
    <name type="scientific">Clostridium thermosuccinogenes</name>
    <dbReference type="NCBI Taxonomy" id="84032"/>
    <lineage>
        <taxon>Bacteria</taxon>
        <taxon>Bacillati</taxon>
        <taxon>Bacillota</taxon>
        <taxon>Clostridia</taxon>
        <taxon>Eubacteriales</taxon>
        <taxon>Clostridiaceae</taxon>
        <taxon>Clostridium</taxon>
    </lineage>
</organism>
<dbReference type="AlphaFoldDB" id="A0A2K2F8K2"/>
<proteinExistence type="predicted"/>
<dbReference type="EMBL" id="NIOJ01000076">
    <property type="protein sequence ID" value="PNT95113.1"/>
    <property type="molecule type" value="Genomic_DNA"/>
</dbReference>
<dbReference type="KEGG" id="cthd:CDO33_02080"/>
<keyword evidence="2" id="KW-1185">Reference proteome</keyword>
<accession>A0A2K2F8K2</accession>
<protein>
    <submittedName>
        <fullName evidence="1">Uncharacterized protein</fullName>
    </submittedName>
</protein>
<evidence type="ECO:0000313" key="1">
    <source>
        <dbReference type="EMBL" id="PNT95113.1"/>
    </source>
</evidence>
<evidence type="ECO:0000313" key="2">
    <source>
        <dbReference type="Proteomes" id="UP000236151"/>
    </source>
</evidence>
<sequence>MYLYQDTLQHISGGHLSAAVLYSGTVMKNPIPLAPLMLYSLIKIDETHEICNQQKVFKGSIQMSMIFLCCLDKFDFFGLS</sequence>
<reference evidence="1 2" key="1">
    <citation type="submission" date="2017-06" db="EMBL/GenBank/DDBJ databases">
        <title>Investigating the central metabolism of Clostridium thermosuccinogenes.</title>
        <authorList>
            <person name="Koendjbiharie J.G."/>
            <person name="van Kranenburg R."/>
        </authorList>
    </citation>
    <scope>NUCLEOTIDE SEQUENCE [LARGE SCALE GENOMIC DNA]</scope>
    <source>
        <strain evidence="1 2">DSM 5806</strain>
    </source>
</reference>
<gene>
    <name evidence="1" type="ORF">CDQ84_17695</name>
</gene>
<name>A0A2K2F8K2_9CLOT</name>